<protein>
    <submittedName>
        <fullName evidence="1">37243_t:CDS:1</fullName>
    </submittedName>
</protein>
<feature type="non-terminal residue" evidence="1">
    <location>
        <position position="54"/>
    </location>
</feature>
<reference evidence="1 2" key="1">
    <citation type="submission" date="2021-06" db="EMBL/GenBank/DDBJ databases">
        <authorList>
            <person name="Kallberg Y."/>
            <person name="Tangrot J."/>
            <person name="Rosling A."/>
        </authorList>
    </citation>
    <scope>NUCLEOTIDE SEQUENCE [LARGE SCALE GENOMIC DNA]</scope>
    <source>
        <strain evidence="1 2">120-4 pot B 10/14</strain>
    </source>
</reference>
<organism evidence="1 2">
    <name type="scientific">Gigaspora margarita</name>
    <dbReference type="NCBI Taxonomy" id="4874"/>
    <lineage>
        <taxon>Eukaryota</taxon>
        <taxon>Fungi</taxon>
        <taxon>Fungi incertae sedis</taxon>
        <taxon>Mucoromycota</taxon>
        <taxon>Glomeromycotina</taxon>
        <taxon>Glomeromycetes</taxon>
        <taxon>Diversisporales</taxon>
        <taxon>Gigasporaceae</taxon>
        <taxon>Gigaspora</taxon>
    </lineage>
</organism>
<evidence type="ECO:0000313" key="2">
    <source>
        <dbReference type="Proteomes" id="UP000789901"/>
    </source>
</evidence>
<keyword evidence="2" id="KW-1185">Reference proteome</keyword>
<proteinExistence type="predicted"/>
<evidence type="ECO:0000313" key="1">
    <source>
        <dbReference type="EMBL" id="CAG8852446.1"/>
    </source>
</evidence>
<accession>A0ABN7XDE1</accession>
<gene>
    <name evidence="1" type="ORF">GMARGA_LOCUS41267</name>
</gene>
<dbReference type="Proteomes" id="UP000789901">
    <property type="component" value="Unassembled WGS sequence"/>
</dbReference>
<comment type="caution">
    <text evidence="1">The sequence shown here is derived from an EMBL/GenBank/DDBJ whole genome shotgun (WGS) entry which is preliminary data.</text>
</comment>
<dbReference type="EMBL" id="CAJVQB010112062">
    <property type="protein sequence ID" value="CAG8852446.1"/>
    <property type="molecule type" value="Genomic_DNA"/>
</dbReference>
<sequence>MKNHIIVIVGVVRTFVGLESGKTLVDTLLKNNLLTSYFKVKKAMADALFKIAGS</sequence>
<name>A0ABN7XDE1_GIGMA</name>